<evidence type="ECO:0000259" key="21">
    <source>
        <dbReference type="PROSITE" id="PS50095"/>
    </source>
</evidence>
<evidence type="ECO:0000256" key="7">
    <source>
        <dbReference type="ARBA" id="ARBA00022837"/>
    </source>
</evidence>
<dbReference type="InterPro" id="IPR051223">
    <property type="entry name" value="Polycystin"/>
</dbReference>
<dbReference type="SMART" id="SM00308">
    <property type="entry name" value="LH2"/>
    <property type="match status" value="1"/>
</dbReference>
<name>A0A8J9ZG89_BRALA</name>
<keyword evidence="9 16" id="KW-1133">Transmembrane helix</keyword>
<dbReference type="Gene3D" id="3.50.4.10">
    <property type="entry name" value="Hepatocyte Growth Factor"/>
    <property type="match status" value="1"/>
</dbReference>
<dbReference type="Gene3D" id="2.60.120.200">
    <property type="match status" value="1"/>
</dbReference>
<dbReference type="PRINTS" id="PR00018">
    <property type="entry name" value="KRINGLE"/>
</dbReference>
<dbReference type="InterPro" id="IPR035992">
    <property type="entry name" value="Ricin_B-like_lectins"/>
</dbReference>
<evidence type="ECO:0000256" key="15">
    <source>
        <dbReference type="SAM" id="MobiDB-lite"/>
    </source>
</evidence>
<dbReference type="SUPFAM" id="SSF49785">
    <property type="entry name" value="Galactose-binding domain-like"/>
    <property type="match status" value="3"/>
</dbReference>
<feature type="transmembrane region" description="Helical" evidence="16">
    <location>
        <begin position="2660"/>
        <end position="2683"/>
    </location>
</feature>
<dbReference type="InterPro" id="IPR013783">
    <property type="entry name" value="Ig-like_fold"/>
</dbReference>
<feature type="domain" description="CUB" evidence="17">
    <location>
        <begin position="87"/>
        <end position="194"/>
    </location>
</feature>
<dbReference type="InterPro" id="IPR000421">
    <property type="entry name" value="FA58C"/>
</dbReference>
<dbReference type="Gene3D" id="2.60.40.10">
    <property type="entry name" value="Immunoglobulins"/>
    <property type="match status" value="1"/>
</dbReference>
<dbReference type="GO" id="GO:0005540">
    <property type="term" value="F:hyaluronic acid binding"/>
    <property type="evidence" value="ECO:0007669"/>
    <property type="project" value="InterPro"/>
</dbReference>
<dbReference type="InterPro" id="IPR057244">
    <property type="entry name" value="GAIN_B"/>
</dbReference>
<dbReference type="GO" id="GO:0050982">
    <property type="term" value="P:detection of mechanical stimulus"/>
    <property type="evidence" value="ECO:0007669"/>
    <property type="project" value="TreeGrafter"/>
</dbReference>
<dbReference type="Gene3D" id="2.60.120.290">
    <property type="entry name" value="Spermadhesin, CUB domain"/>
    <property type="match status" value="1"/>
</dbReference>
<dbReference type="InterPro" id="IPR035914">
    <property type="entry name" value="Sperma_CUB_dom_sf"/>
</dbReference>
<dbReference type="SUPFAM" id="SSF49854">
    <property type="entry name" value="Spermadhesin, CUB domain"/>
    <property type="match status" value="1"/>
</dbReference>
<dbReference type="SUPFAM" id="SSF57414">
    <property type="entry name" value="Hairpin loop containing domain-like"/>
    <property type="match status" value="1"/>
</dbReference>
<evidence type="ECO:0000256" key="6">
    <source>
        <dbReference type="ARBA" id="ARBA00022723"/>
    </source>
</evidence>
<dbReference type="Pfam" id="PF01825">
    <property type="entry name" value="GPS"/>
    <property type="match status" value="1"/>
</dbReference>
<evidence type="ECO:0000256" key="4">
    <source>
        <dbReference type="ARBA" id="ARBA00022572"/>
    </source>
</evidence>
<dbReference type="Gene3D" id="2.60.220.50">
    <property type="match status" value="1"/>
</dbReference>
<dbReference type="InterPro" id="IPR013806">
    <property type="entry name" value="Kringle-like"/>
</dbReference>
<dbReference type="SUPFAM" id="SSF69848">
    <property type="entry name" value="LCCL domain"/>
    <property type="match status" value="1"/>
</dbReference>
<dbReference type="Pfam" id="PF13385">
    <property type="entry name" value="Laminin_G_3"/>
    <property type="match status" value="1"/>
</dbReference>
<evidence type="ECO:0000259" key="22">
    <source>
        <dbReference type="PROSITE" id="PS50221"/>
    </source>
</evidence>
<evidence type="ECO:0000256" key="2">
    <source>
        <dbReference type="ARBA" id="ARBA00007200"/>
    </source>
</evidence>
<keyword evidence="12" id="KW-0325">Glycoprotein</keyword>
<dbReference type="Gene3D" id="2.60.120.260">
    <property type="entry name" value="Galactose-binding domain-like"/>
    <property type="match status" value="3"/>
</dbReference>
<dbReference type="PROSITE" id="PS50041">
    <property type="entry name" value="C_TYPE_LECTIN_2"/>
    <property type="match status" value="1"/>
</dbReference>
<evidence type="ECO:0000256" key="13">
    <source>
        <dbReference type="PROSITE-ProRule" id="PRU00121"/>
    </source>
</evidence>
<dbReference type="CDD" id="cd00108">
    <property type="entry name" value="KR"/>
    <property type="match status" value="1"/>
</dbReference>
<keyword evidence="7" id="KW-0106">Calcium</keyword>
<evidence type="ECO:0000256" key="14">
    <source>
        <dbReference type="PROSITE-ProRule" id="PRU00152"/>
    </source>
</evidence>
<feature type="region of interest" description="Disordered" evidence="15">
    <location>
        <begin position="1742"/>
        <end position="1761"/>
    </location>
</feature>
<dbReference type="PROSITE" id="PS50820">
    <property type="entry name" value="LCCL"/>
    <property type="match status" value="1"/>
</dbReference>
<evidence type="ECO:0000259" key="23">
    <source>
        <dbReference type="PROSITE" id="PS50820"/>
    </source>
</evidence>
<dbReference type="Pfam" id="PF00041">
    <property type="entry name" value="fn3"/>
    <property type="match status" value="1"/>
</dbReference>
<feature type="disulfide bond" evidence="13">
    <location>
        <begin position="1186"/>
        <end position="1263"/>
    </location>
</feature>
<dbReference type="InterPro" id="IPR000203">
    <property type="entry name" value="GPS"/>
</dbReference>
<evidence type="ECO:0000256" key="5">
    <source>
        <dbReference type="ARBA" id="ARBA00022692"/>
    </source>
</evidence>
<feature type="domain" description="GAIN-B" evidence="22">
    <location>
        <begin position="2213"/>
        <end position="2348"/>
    </location>
</feature>
<dbReference type="Pfam" id="PF00059">
    <property type="entry name" value="Lectin_C"/>
    <property type="match status" value="1"/>
</dbReference>
<dbReference type="InterPro" id="IPR001024">
    <property type="entry name" value="PLAT/LH2_dom"/>
</dbReference>
<evidence type="ECO:0000259" key="19">
    <source>
        <dbReference type="PROSITE" id="PS50041"/>
    </source>
</evidence>
<dbReference type="Pfam" id="PF03815">
    <property type="entry name" value="LCCL"/>
    <property type="match status" value="1"/>
</dbReference>
<dbReference type="InterPro" id="IPR055826">
    <property type="entry name" value="DUF7402"/>
</dbReference>
<feature type="compositionally biased region" description="Acidic residues" evidence="15">
    <location>
        <begin position="1583"/>
        <end position="1594"/>
    </location>
</feature>
<comment type="caution">
    <text evidence="14">Lacks conserved residue(s) required for the propagation of feature annotation.</text>
</comment>
<dbReference type="SUPFAM" id="SSF49899">
    <property type="entry name" value="Concanavalin A-like lectins/glucanases"/>
    <property type="match status" value="1"/>
</dbReference>
<evidence type="ECO:0000256" key="9">
    <source>
        <dbReference type="ARBA" id="ARBA00022989"/>
    </source>
</evidence>
<dbReference type="Pfam" id="PF24135">
    <property type="entry name" value="DUF7402"/>
    <property type="match status" value="1"/>
</dbReference>
<dbReference type="Proteomes" id="UP000838412">
    <property type="component" value="Chromosome 2"/>
</dbReference>
<dbReference type="PANTHER" id="PTHR10877">
    <property type="entry name" value="POLYCYSTIN FAMILY MEMBER"/>
    <property type="match status" value="1"/>
</dbReference>
<feature type="domain" description="Fibronectin type-III" evidence="24">
    <location>
        <begin position="1476"/>
        <end position="1566"/>
    </location>
</feature>
<comment type="subcellular location">
    <subcellularLocation>
        <location evidence="1">Membrane</location>
    </subcellularLocation>
</comment>
<dbReference type="CDD" id="cd00063">
    <property type="entry name" value="FN3"/>
    <property type="match status" value="1"/>
</dbReference>
<feature type="transmembrane region" description="Helical" evidence="16">
    <location>
        <begin position="2589"/>
        <end position="2610"/>
    </location>
</feature>
<feature type="region of interest" description="Disordered" evidence="15">
    <location>
        <begin position="1574"/>
        <end position="1608"/>
    </location>
</feature>
<dbReference type="InterPro" id="IPR008979">
    <property type="entry name" value="Galactose-bd-like_sf"/>
</dbReference>
<dbReference type="InterPro" id="IPR016186">
    <property type="entry name" value="C-type_lectin-like/link_sf"/>
</dbReference>
<evidence type="ECO:0000256" key="16">
    <source>
        <dbReference type="SAM" id="Phobius"/>
    </source>
</evidence>
<dbReference type="SUPFAM" id="SSF49723">
    <property type="entry name" value="Lipase/lipooxygenase domain (PLAT/LH2 domain)"/>
    <property type="match status" value="1"/>
</dbReference>
<dbReference type="SUPFAM" id="SSF56436">
    <property type="entry name" value="C-type lectin-like"/>
    <property type="match status" value="2"/>
</dbReference>
<evidence type="ECO:0000259" key="17">
    <source>
        <dbReference type="PROSITE" id="PS01180"/>
    </source>
</evidence>
<dbReference type="InterPro" id="IPR004043">
    <property type="entry name" value="LCCL"/>
</dbReference>
<dbReference type="Pfam" id="PF00754">
    <property type="entry name" value="F5_F8_type_C"/>
    <property type="match status" value="1"/>
</dbReference>
<keyword evidence="11 13" id="KW-1015">Disulfide bond</keyword>
<keyword evidence="8" id="KW-0654">Proteoglycan</keyword>
<dbReference type="FunFam" id="2.60.60.20:FF:000022">
    <property type="entry name" value="Uncharacterized protein"/>
    <property type="match status" value="1"/>
</dbReference>
<gene>
    <name evidence="26" type="primary">PKD1L3</name>
    <name evidence="26" type="ORF">BLAG_LOCUS12987</name>
</gene>
<dbReference type="Gene3D" id="2.60.60.20">
    <property type="entry name" value="PLAT/LH2 domain"/>
    <property type="match status" value="1"/>
</dbReference>
<dbReference type="InterPro" id="IPR003961">
    <property type="entry name" value="FN3_dom"/>
</dbReference>
<dbReference type="GO" id="GO:0046872">
    <property type="term" value="F:metal ion binding"/>
    <property type="evidence" value="ECO:0007669"/>
    <property type="project" value="UniProtKB-KW"/>
</dbReference>
<dbReference type="SUPFAM" id="SSF57440">
    <property type="entry name" value="Kringle-like"/>
    <property type="match status" value="1"/>
</dbReference>
<evidence type="ECO:0000256" key="11">
    <source>
        <dbReference type="ARBA" id="ARBA00023157"/>
    </source>
</evidence>
<dbReference type="SMART" id="SM00060">
    <property type="entry name" value="FN3"/>
    <property type="match status" value="1"/>
</dbReference>
<dbReference type="PROSITE" id="PS50070">
    <property type="entry name" value="KRINGLE_2"/>
    <property type="match status" value="1"/>
</dbReference>
<evidence type="ECO:0000259" key="18">
    <source>
        <dbReference type="PROSITE" id="PS50022"/>
    </source>
</evidence>
<dbReference type="Gene3D" id="3.10.100.10">
    <property type="entry name" value="Mannose-Binding Protein A, subunit A"/>
    <property type="match status" value="2"/>
</dbReference>
<dbReference type="InterPro" id="IPR013320">
    <property type="entry name" value="ConA-like_dom_sf"/>
</dbReference>
<feature type="region of interest" description="Disordered" evidence="15">
    <location>
        <begin position="2049"/>
        <end position="2081"/>
    </location>
</feature>
<dbReference type="PROSITE" id="PS50022">
    <property type="entry name" value="FA58C_3"/>
    <property type="match status" value="1"/>
</dbReference>
<evidence type="ECO:0000256" key="3">
    <source>
        <dbReference type="ARBA" id="ARBA00022553"/>
    </source>
</evidence>
<feature type="domain" description="PLAT" evidence="21">
    <location>
        <begin position="2384"/>
        <end position="2501"/>
    </location>
</feature>
<comment type="similarity">
    <text evidence="2">Belongs to the polycystin family.</text>
</comment>
<dbReference type="SMART" id="SM00303">
    <property type="entry name" value="GPS"/>
    <property type="match status" value="1"/>
</dbReference>
<dbReference type="InterPro" id="IPR038178">
    <property type="entry name" value="Kringle_sf"/>
</dbReference>
<dbReference type="InterPro" id="IPR000859">
    <property type="entry name" value="CUB_dom"/>
</dbReference>
<dbReference type="Pfam" id="PF00431">
    <property type="entry name" value="CUB"/>
    <property type="match status" value="1"/>
</dbReference>
<dbReference type="PROSITE" id="PS50853">
    <property type="entry name" value="FN3"/>
    <property type="match status" value="1"/>
</dbReference>
<dbReference type="InterPro" id="IPR001304">
    <property type="entry name" value="C-type_lectin-like"/>
</dbReference>
<dbReference type="GO" id="GO:0007155">
    <property type="term" value="P:cell adhesion"/>
    <property type="evidence" value="ECO:0007669"/>
    <property type="project" value="InterPro"/>
</dbReference>
<dbReference type="EMBL" id="OV696687">
    <property type="protein sequence ID" value="CAH1253097.1"/>
    <property type="molecule type" value="Genomic_DNA"/>
</dbReference>
<keyword evidence="5 16" id="KW-0812">Transmembrane</keyword>
<evidence type="ECO:0000256" key="1">
    <source>
        <dbReference type="ARBA" id="ARBA00004370"/>
    </source>
</evidence>
<dbReference type="GO" id="GO:0016020">
    <property type="term" value="C:membrane"/>
    <property type="evidence" value="ECO:0007669"/>
    <property type="project" value="UniProtKB-SubCell"/>
</dbReference>
<evidence type="ECO:0000313" key="26">
    <source>
        <dbReference type="EMBL" id="CAH1253097.1"/>
    </source>
</evidence>
<feature type="domain" description="C-type lectin" evidence="19">
    <location>
        <begin position="211"/>
        <end position="325"/>
    </location>
</feature>
<reference evidence="26" key="1">
    <citation type="submission" date="2022-01" db="EMBL/GenBank/DDBJ databases">
        <authorList>
            <person name="Braso-Vives M."/>
        </authorList>
    </citation>
    <scope>NUCLEOTIDE SEQUENCE</scope>
</reference>
<evidence type="ECO:0000256" key="8">
    <source>
        <dbReference type="ARBA" id="ARBA00022974"/>
    </source>
</evidence>
<evidence type="ECO:0000259" key="20">
    <source>
        <dbReference type="PROSITE" id="PS50070"/>
    </source>
</evidence>
<dbReference type="SMART" id="SM00034">
    <property type="entry name" value="CLECT"/>
    <property type="match status" value="1"/>
</dbReference>
<dbReference type="PROSITE" id="PS50221">
    <property type="entry name" value="GAIN_B"/>
    <property type="match status" value="1"/>
</dbReference>
<keyword evidence="4 13" id="KW-0420">Kringle</keyword>
<dbReference type="Gene3D" id="2.170.130.20">
    <property type="entry name" value="LCCL-like domain"/>
    <property type="match status" value="1"/>
</dbReference>
<evidence type="ECO:0000313" key="27">
    <source>
        <dbReference type="Proteomes" id="UP000838412"/>
    </source>
</evidence>
<dbReference type="InterPro" id="IPR036609">
    <property type="entry name" value="LCCL_sf"/>
</dbReference>
<dbReference type="SMART" id="SM00445">
    <property type="entry name" value="LINK"/>
    <property type="match status" value="1"/>
</dbReference>
<dbReference type="OrthoDB" id="5860362at2759"/>
<proteinExistence type="inferred from homology"/>
<dbReference type="SMART" id="SM00607">
    <property type="entry name" value="FTP"/>
    <property type="match status" value="1"/>
</dbReference>
<keyword evidence="27" id="KW-1185">Reference proteome</keyword>
<keyword evidence="10 16" id="KW-0472">Membrane</keyword>
<feature type="domain" description="Kringle" evidence="20">
    <location>
        <begin position="1185"/>
        <end position="1263"/>
    </location>
</feature>
<dbReference type="SUPFAM" id="SSF50370">
    <property type="entry name" value="Ricin B-like lectins"/>
    <property type="match status" value="1"/>
</dbReference>
<feature type="disulfide bond" evidence="13">
    <location>
        <begin position="1207"/>
        <end position="1246"/>
    </location>
</feature>
<dbReference type="InterPro" id="IPR046338">
    <property type="entry name" value="GAIN_dom_sf"/>
</dbReference>
<dbReference type="GO" id="GO:0005262">
    <property type="term" value="F:calcium channel activity"/>
    <property type="evidence" value="ECO:0007669"/>
    <property type="project" value="TreeGrafter"/>
</dbReference>
<feature type="disulfide bond" evidence="13">
    <location>
        <begin position="1235"/>
        <end position="1258"/>
    </location>
</feature>
<dbReference type="InterPro" id="IPR016187">
    <property type="entry name" value="CTDL_fold"/>
</dbReference>
<dbReference type="PROSITE" id="PS00021">
    <property type="entry name" value="KRINGLE_1"/>
    <property type="match status" value="1"/>
</dbReference>
<feature type="domain" description="Link" evidence="25">
    <location>
        <begin position="465"/>
        <end position="556"/>
    </location>
</feature>
<dbReference type="InterPro" id="IPR000001">
    <property type="entry name" value="Kringle"/>
</dbReference>
<dbReference type="SMART" id="SM00603">
    <property type="entry name" value="LCCL"/>
    <property type="match status" value="1"/>
</dbReference>
<dbReference type="Pfam" id="PF00193">
    <property type="entry name" value="Xlink"/>
    <property type="match status" value="1"/>
</dbReference>
<feature type="region of interest" description="Disordered" evidence="15">
    <location>
        <begin position="1207"/>
        <end position="1226"/>
    </location>
</feature>
<keyword evidence="3" id="KW-0597">Phosphoprotein</keyword>
<protein>
    <submittedName>
        <fullName evidence="26">PKD1L3 protein</fullName>
    </submittedName>
</protein>
<dbReference type="SUPFAM" id="SSF49265">
    <property type="entry name" value="Fibronectin type III"/>
    <property type="match status" value="1"/>
</dbReference>
<dbReference type="PROSITE" id="PS01180">
    <property type="entry name" value="CUB"/>
    <property type="match status" value="1"/>
</dbReference>
<dbReference type="SMART" id="SM00042">
    <property type="entry name" value="CUB"/>
    <property type="match status" value="1"/>
</dbReference>
<dbReference type="InterPro" id="IPR036392">
    <property type="entry name" value="PLAT/LH2_dom_sf"/>
</dbReference>
<dbReference type="SMART" id="SM00130">
    <property type="entry name" value="KR"/>
    <property type="match status" value="1"/>
</dbReference>
<dbReference type="PROSITE" id="PS50963">
    <property type="entry name" value="LINK_2"/>
    <property type="match status" value="1"/>
</dbReference>
<dbReference type="Pfam" id="PF22633">
    <property type="entry name" value="F5_F8_type_C_2"/>
    <property type="match status" value="1"/>
</dbReference>
<dbReference type="InterPro" id="IPR006585">
    <property type="entry name" value="FTP1"/>
</dbReference>
<dbReference type="PANTHER" id="PTHR10877:SF194">
    <property type="entry name" value="LOCATION OF VULVA DEFECTIVE 1"/>
    <property type="match status" value="1"/>
</dbReference>
<dbReference type="InterPro" id="IPR018056">
    <property type="entry name" value="Kringle_CS"/>
</dbReference>
<evidence type="ECO:0000256" key="12">
    <source>
        <dbReference type="ARBA" id="ARBA00023180"/>
    </source>
</evidence>
<evidence type="ECO:0000256" key="10">
    <source>
        <dbReference type="ARBA" id="ARBA00023136"/>
    </source>
</evidence>
<accession>A0A8J9ZG89</accession>
<dbReference type="InterPro" id="IPR000538">
    <property type="entry name" value="Link_dom"/>
</dbReference>
<dbReference type="Pfam" id="PF00051">
    <property type="entry name" value="Kringle"/>
    <property type="match status" value="1"/>
</dbReference>
<organism evidence="26 27">
    <name type="scientific">Branchiostoma lanceolatum</name>
    <name type="common">Common lancelet</name>
    <name type="synonym">Amphioxus lanceolatum</name>
    <dbReference type="NCBI Taxonomy" id="7740"/>
    <lineage>
        <taxon>Eukaryota</taxon>
        <taxon>Metazoa</taxon>
        <taxon>Chordata</taxon>
        <taxon>Cephalochordata</taxon>
        <taxon>Leptocardii</taxon>
        <taxon>Amphioxiformes</taxon>
        <taxon>Branchiostomatidae</taxon>
        <taxon>Branchiostoma</taxon>
    </lineage>
</organism>
<sequence length="2723" mass="301338">MSSMRGMNCPPGCASAGDIYGDGIYSCYSPICKAAIHDGWITDKNGGPVTVRMIASAPYSGSSRRNEITSQNYDGTAIKTYHFAPVCGSTLTVLSRDRKFYSNNPYENFENCSLVLKAPDGYVLTMTFSDVHIINGDYLEIYDGPSRDAPLLRRLEGTTQGTTLSTTSNVAYLNFISDTELLKYKGFVLSYDKSPVSRSGKEFCPYGWWEFGESCYYFSQGLTIYETAQSSCRNMAAHLTDVSSTDEHTFISRHATVKAGEAYWIGLKYQEGTYYWWDQKPLMLRTSLWASSAEHGNETCVVMARQFNFKWTTRHCSSAFHFICELEGVTCNKLLPLPSNPGIFADSRPWIEMDFNDIVTVAAIDSTGDGNSGSYTRAYSLEYSEDGSEYFTYSEEADADSCPRTKIIHANDDTATTVRNFLRPALNARYLRIIPVAWHVRPAINPSALGCEAAIMTGPGDELDGLIYIRGSGHHALSFSDAERHCASLRGELATPDQLRAAFDSGYERAEMGWLRDGSVRYPVQLPGPGKSSNRQLVNMGYPDKLTTTFDGFCYQKRSERSRLYNSLGCWQDVWYRTIPTLEGTDPRLDGHYLYRVNAIEKCYQVALSRGFTVFALQHGGWCAGSADAKNTYDDYGPSTACAADGEGGPGVNAVYEMQITVVNIASRKTAFQTGISSGGYASRAVDGNTNTNYRSGSCSHTSLPVNPSWWVDLGQSYMVDSVVIFNRRECCPERLNPFNIHIGDSDQVSTNPKFNDVAPWWLVDLERQWGIDRVTVVNSLVFKPERINPFNIHIGDSRDILVNPKCGENHVIDNPDTQAELTISCDGMRGRYVAIRLQEFQVLRLAEEWYAPYGGVGIWIKIQFDGSYLINQARLAQRPAYVDSSRDARLSFSDGTYQDVEMTARSAVSALAADQAYFDYFTLVPVVTDFVKITVLTVYSQNNNGFLEVQFITAFPEDSELNYALGRFREKKNTSSPVGHRTLSLISSLVQCATACLEGMLSPCYSFNYFHENHMCQLTEHLTDGADAVPSVDSDFYHLNVQGYRLTVWVPGERCECVRHQPGFPPLVAVSCDPSMSVQTWLHTPNGTFMNVQTRQCLEILSTNAVVMSPCSPLTASKHFTLKDVSVWQVGGRDVCLGGYSGRVKVVDCNVDPVMTAVVTRREFEDFIESDPTQSSMCESRLKLCQLGDGVSYRGTVSVTETGKTCQSWDSQTPHGHDTTPANYPSGGLEENYCRNDGNRTGVWCYTTDPSTRWELCDVPVCHARARAPVGLWPLNARFGASDITGNGNGGTATGTQLAPGPYGDDNGAFQFSGTANSYIAIPNNGKLDVRYSYTILAHIFPTGYGGPIFDYVGNNNWAVHFWQNSGVFLRSMRRDGYSVPHAVANVLQQNAWNYVGGRYDNTTGMASVWNNGELVHETYIGVAEVASQYPIRVGVRNANPPYYAGRIACLQLYNHAMTEAQIAAARDECEVVDHAHYLHTEEVQEDSVTLAWDAPTAPLLGYRLVIYPSYDPHLAINVSLSGDSVTVALDDLVPETIYIAKLFTFGQEGEGASTDIIFLTDSDSIDWMIDEDSQSTPSELSDSDSFIDEDSSESSYGSTDQDLGADDLSSAHFEMGDVQLQNMDDEQSSSAMLFEETDHAEDEADNTKLCEESVKAFQAASSSVRGIDGINVLSQIGALVVADCPNLPHEAKENAIEAMKMTMAAMSEVNVLEPDAVSIVGTALLGSIGNILEEEKPVKDLDNSATDGTSVAEDEYLSPQEKEELAAEAKATKHAKKRSIIEKTRGIIDGLVSTMRNGLTLGGPPAVVSAGGVTVMVQRTRANKLEERLVEMEGVSLLFPSGKALIPARPPSLVDAKIVVYRNNPFTWGGGERAVHSVVCDLSLLPLRTPWHTFDDLNEDILLKFQTDPSKIETQLYEFSPLGTSGMTYHQVNITDEDMVIVRETDHAEDEADNTKLCEESVKAFQAASSSVRGIDGIKVLSQIGALVVADCPNLPHEAKENAIEAMKMTMAAMSEVEVLEPDAGSIVGTALLGSIGIIIEEENPVKDLDNSATDGTSVAEDEYLSPQEKEELEAEEKATKNAKRRSIIEKTRGIIDGLVSTMRNGLTLGGPPAVVSAGGVTVMVQRTRAHKLEERPVEMEGVSLLFPSGKALIPARPPSFVDAKIVVYRNNPFTWGGGERAVHSVVCDLSLLPLRTPWHTFDDLNEDILLKFQTDPSKIETQLYEFSPLGTSGMTYHQFNITDEDMVIVRVQAANKSSVSTLADVLEEHTKDGVLLVDDQSNKNITRYYSFGVQRIGCSFWDEEREIWSSHGCKVHPTTSITETVCACNHMTPFGSDFATAPNSIDFNTVFSKFADLDKNSAVFSTWCYRFLPNNRAADQYYYHITVHTGHVVRAGTESNVAFNVIGDEAETGVRIFGQDSQIFKKGSVNTFSMAVRGSLGEIRRLQIWHDNKGGRSKSWYLEKVLLQDLQTRDRYVFICNDWLSVDRGDGQVYRNLTSAKEEDLTSFSFLFSSSVRTDLKNEHLWYSIISRPTKSFFTRVQRLSCGLCVLYTTMVSNAMWYKTDDNLQTTTIVNLGPISFTLHDLYVSVMTSVTVLPINLLLIQLFKRCKPKTEVNKVSDTNGQKDQISTSASRQLMLPHCLEWGSVKANNWLKTFLLSFFQSTFVFEPVKIIVLAIILSKLFKKMTLTTVLGEDTAFDAAPTDVQYTKSHFDRFELEV</sequence>
<feature type="domain" description="F5/8 type C" evidence="18">
    <location>
        <begin position="350"/>
        <end position="451"/>
    </location>
</feature>
<dbReference type="InterPro" id="IPR036116">
    <property type="entry name" value="FN3_sf"/>
</dbReference>
<dbReference type="PROSITE" id="PS50095">
    <property type="entry name" value="PLAT"/>
    <property type="match status" value="1"/>
</dbReference>
<evidence type="ECO:0000259" key="24">
    <source>
        <dbReference type="PROSITE" id="PS50853"/>
    </source>
</evidence>
<dbReference type="Pfam" id="PF01477">
    <property type="entry name" value="PLAT"/>
    <property type="match status" value="1"/>
</dbReference>
<keyword evidence="6" id="KW-0479">Metal-binding</keyword>
<evidence type="ECO:0000259" key="25">
    <source>
        <dbReference type="PROSITE" id="PS50963"/>
    </source>
</evidence>
<dbReference type="CDD" id="cd00041">
    <property type="entry name" value="CUB"/>
    <property type="match status" value="1"/>
</dbReference>
<dbReference type="Gene3D" id="2.40.20.10">
    <property type="entry name" value="Plasminogen Kringle 4"/>
    <property type="match status" value="1"/>
</dbReference>
<feature type="domain" description="LCCL" evidence="23">
    <location>
        <begin position="1"/>
        <end position="71"/>
    </location>
</feature>